<dbReference type="EMBL" id="FMHW01000002">
    <property type="protein sequence ID" value="SCL36826.1"/>
    <property type="molecule type" value="Genomic_DNA"/>
</dbReference>
<dbReference type="OrthoDB" id="3297831at2"/>
<evidence type="ECO:0000313" key="1">
    <source>
        <dbReference type="EMBL" id="SCL36826.1"/>
    </source>
</evidence>
<keyword evidence="2" id="KW-1185">Reference proteome</keyword>
<organism evidence="1 2">
    <name type="scientific">Micromonospora pallida</name>
    <dbReference type="NCBI Taxonomy" id="145854"/>
    <lineage>
        <taxon>Bacteria</taxon>
        <taxon>Bacillati</taxon>
        <taxon>Actinomycetota</taxon>
        <taxon>Actinomycetes</taxon>
        <taxon>Micromonosporales</taxon>
        <taxon>Micromonosporaceae</taxon>
        <taxon>Micromonospora</taxon>
    </lineage>
</organism>
<evidence type="ECO:0000313" key="2">
    <source>
        <dbReference type="Proteomes" id="UP000198959"/>
    </source>
</evidence>
<sequence>MKATHNPPTGEQDTPAVLLRCAALYLSRHGWHQGTYYTANTDTLTPPACAVGAIGMAAAGRRTDHFSSLDYDTQVTYRRTVNVFTHYLDTHHPLPVIDEDGFLVDEHTSPFSWNDDPARTVDEVIKALIGAADEWDRLHPAGGAR</sequence>
<dbReference type="AlphaFoldDB" id="A0A1C6T4S6"/>
<dbReference type="Proteomes" id="UP000198959">
    <property type="component" value="Unassembled WGS sequence"/>
</dbReference>
<dbReference type="STRING" id="145854.GA0074692_4460"/>
<dbReference type="RefSeq" id="WP_091647018.1">
    <property type="nucleotide sequence ID" value="NZ_FMHW01000002.1"/>
</dbReference>
<dbReference type="InterPro" id="IPR045677">
    <property type="entry name" value="DUF6197"/>
</dbReference>
<accession>A0A1C6T4S6</accession>
<protein>
    <submittedName>
        <fullName evidence="1">Uncharacterized protein</fullName>
    </submittedName>
</protein>
<proteinExistence type="predicted"/>
<name>A0A1C6T4S6_9ACTN</name>
<reference evidence="2" key="1">
    <citation type="submission" date="2016-06" db="EMBL/GenBank/DDBJ databases">
        <authorList>
            <person name="Varghese N."/>
            <person name="Submissions Spin"/>
        </authorList>
    </citation>
    <scope>NUCLEOTIDE SEQUENCE [LARGE SCALE GENOMIC DNA]</scope>
    <source>
        <strain evidence="2">DSM 43817</strain>
    </source>
</reference>
<dbReference type="Pfam" id="PF19698">
    <property type="entry name" value="DUF6197"/>
    <property type="match status" value="1"/>
</dbReference>
<gene>
    <name evidence="1" type="ORF">GA0074692_4460</name>
</gene>